<dbReference type="InterPro" id="IPR011993">
    <property type="entry name" value="PH-like_dom_sf"/>
</dbReference>
<proteinExistence type="predicted"/>
<evidence type="ECO:0000313" key="3">
    <source>
        <dbReference type="Proteomes" id="UP000604046"/>
    </source>
</evidence>
<accession>A0A812GED2</accession>
<dbReference type="AlphaFoldDB" id="A0A812GED2"/>
<dbReference type="EMBL" id="CAJNDS010000021">
    <property type="protein sequence ID" value="CAE6919674.1"/>
    <property type="molecule type" value="Genomic_DNA"/>
</dbReference>
<protein>
    <submittedName>
        <fullName evidence="2">Uncharacterized protein</fullName>
    </submittedName>
</protein>
<organism evidence="2 3">
    <name type="scientific">Symbiodinium natans</name>
    <dbReference type="NCBI Taxonomy" id="878477"/>
    <lineage>
        <taxon>Eukaryota</taxon>
        <taxon>Sar</taxon>
        <taxon>Alveolata</taxon>
        <taxon>Dinophyceae</taxon>
        <taxon>Suessiales</taxon>
        <taxon>Symbiodiniaceae</taxon>
        <taxon>Symbiodinium</taxon>
    </lineage>
</organism>
<dbReference type="SUPFAM" id="SSF50729">
    <property type="entry name" value="PH domain-like"/>
    <property type="match status" value="1"/>
</dbReference>
<dbReference type="Proteomes" id="UP000604046">
    <property type="component" value="Unassembled WGS sequence"/>
</dbReference>
<dbReference type="OrthoDB" id="422262at2759"/>
<comment type="caution">
    <text evidence="2">The sequence shown here is derived from an EMBL/GenBank/DDBJ whole genome shotgun (WGS) entry which is preliminary data.</text>
</comment>
<evidence type="ECO:0000256" key="1">
    <source>
        <dbReference type="SAM" id="MobiDB-lite"/>
    </source>
</evidence>
<gene>
    <name evidence="2" type="ORF">SNAT2548_LOCUS423</name>
</gene>
<keyword evidence="3" id="KW-1185">Reference proteome</keyword>
<reference evidence="2" key="1">
    <citation type="submission" date="2021-02" db="EMBL/GenBank/DDBJ databases">
        <authorList>
            <person name="Dougan E. K."/>
            <person name="Rhodes N."/>
            <person name="Thang M."/>
            <person name="Chan C."/>
        </authorList>
    </citation>
    <scope>NUCLEOTIDE SEQUENCE</scope>
</reference>
<feature type="region of interest" description="Disordered" evidence="1">
    <location>
        <begin position="44"/>
        <end position="67"/>
    </location>
</feature>
<evidence type="ECO:0000313" key="2">
    <source>
        <dbReference type="EMBL" id="CAE6919674.1"/>
    </source>
</evidence>
<dbReference type="Gene3D" id="2.30.29.30">
    <property type="entry name" value="Pleckstrin-homology domain (PH domain)/Phosphotyrosine-binding domain (PTB)"/>
    <property type="match status" value="1"/>
</dbReference>
<name>A0A812GED2_9DINO</name>
<sequence>MNGEPKLPASWAASIGLGPAEATKNELKVLKQQLEEALAQNKALREQLESSRSGKDSERDAWRDRAQKAEKKVQALTKCRPLPKNAAHARLLRRLRRNIAHEMLDAERGFVINKVTEKHGKTEVRRVAVCPHTLVLKWCHAQEAFGSTSKWMDLRTVKKIEYGPKARASKLFPEVSPWLCFSLITADRSYDFITSNDSSARCFVLSISRLCESVAEGVVKTRGEFESAKGWHKLKTGAQRKGLTLSKVFTEALQQRAAELPPIQETIADSAPPLPEAGSEEASTKPMDLFDFCDESPSFAKQPAPAMTAQPSLKSNLPRATLGPTIARTLTSWMSAPTSPGAAARQGALPKPGETWVFTGSVDRVDLYRDPGATEWVNDMTCRGPNNDRRMVTIVSMDSQLQMVEIRGTDKLKFVKGWARLLDDSGAWLIEQAPK</sequence>